<evidence type="ECO:0000256" key="9">
    <source>
        <dbReference type="SAM" id="SignalP"/>
    </source>
</evidence>
<evidence type="ECO:0000256" key="6">
    <source>
        <dbReference type="ARBA" id="ARBA00023136"/>
    </source>
</evidence>
<name>B4MV67_DROWI</name>
<dbReference type="KEGG" id="dwi:6641985"/>
<comment type="subcellular location">
    <subcellularLocation>
        <location evidence="1">Membrane</location>
        <topology evidence="1">Lipid-anchor</topology>
        <topology evidence="1">GPI-anchor</topology>
    </subcellularLocation>
</comment>
<dbReference type="InParanoid" id="B4MV67"/>
<dbReference type="InterPro" id="IPR050975">
    <property type="entry name" value="Sleep_regulator"/>
</dbReference>
<keyword evidence="3" id="KW-0812">Transmembrane</keyword>
<evidence type="ECO:0000256" key="7">
    <source>
        <dbReference type="ARBA" id="ARBA00023180"/>
    </source>
</evidence>
<dbReference type="AlphaFoldDB" id="B4MV67"/>
<evidence type="ECO:0000313" key="10">
    <source>
        <dbReference type="EMBL" id="EDW76412.2"/>
    </source>
</evidence>
<evidence type="ECO:0000313" key="11">
    <source>
        <dbReference type="Proteomes" id="UP000007798"/>
    </source>
</evidence>
<evidence type="ECO:0000256" key="5">
    <source>
        <dbReference type="ARBA" id="ARBA00022989"/>
    </source>
</evidence>
<keyword evidence="11" id="KW-1185">Reference proteome</keyword>
<sequence>MPNYLLLFGAFVSICLATAYAIKCYACESVYEAGCAENFEVENHFKYDCAFSAPPRFLENDLSSPNATACLKRVFKENGIWKYVRGCYFGDVNETDIWCRMDPTLTAVQNASCHVCNDENYCNGVSQEVGDSWRILTFLMVVLTSYILRLS</sequence>
<gene>
    <name evidence="10" type="primary">Dwil\GK15445</name>
    <name evidence="10" type="ORF">Dwil_GK15445</name>
</gene>
<feature type="signal peptide" evidence="9">
    <location>
        <begin position="1"/>
        <end position="21"/>
    </location>
</feature>
<evidence type="ECO:0000256" key="4">
    <source>
        <dbReference type="ARBA" id="ARBA00022729"/>
    </source>
</evidence>
<proteinExistence type="predicted"/>
<keyword evidence="2" id="KW-0336">GPI-anchor</keyword>
<dbReference type="OrthoDB" id="6723514at2759"/>
<dbReference type="PANTHER" id="PTHR33562:SF18">
    <property type="entry name" value="BOUDIN-RELATED"/>
    <property type="match status" value="1"/>
</dbReference>
<dbReference type="GO" id="GO:0098552">
    <property type="term" value="C:side of membrane"/>
    <property type="evidence" value="ECO:0007669"/>
    <property type="project" value="UniProtKB-KW"/>
</dbReference>
<keyword evidence="8" id="KW-0449">Lipoprotein</keyword>
<reference evidence="10 11" key="1">
    <citation type="journal article" date="2007" name="Nature">
        <title>Evolution of genes and genomes on the Drosophila phylogeny.</title>
        <authorList>
            <consortium name="Drosophila 12 Genomes Consortium"/>
            <person name="Clark A.G."/>
            <person name="Eisen M.B."/>
            <person name="Smith D.R."/>
            <person name="Bergman C.M."/>
            <person name="Oliver B."/>
            <person name="Markow T.A."/>
            <person name="Kaufman T.C."/>
            <person name="Kellis M."/>
            <person name="Gelbart W."/>
            <person name="Iyer V.N."/>
            <person name="Pollard D.A."/>
            <person name="Sackton T.B."/>
            <person name="Larracuente A.M."/>
            <person name="Singh N.D."/>
            <person name="Abad J.P."/>
            <person name="Abt D.N."/>
            <person name="Adryan B."/>
            <person name="Aguade M."/>
            <person name="Akashi H."/>
            <person name="Anderson W.W."/>
            <person name="Aquadro C.F."/>
            <person name="Ardell D.H."/>
            <person name="Arguello R."/>
            <person name="Artieri C.G."/>
            <person name="Barbash D.A."/>
            <person name="Barker D."/>
            <person name="Barsanti P."/>
            <person name="Batterham P."/>
            <person name="Batzoglou S."/>
            <person name="Begun D."/>
            <person name="Bhutkar A."/>
            <person name="Blanco E."/>
            <person name="Bosak S.A."/>
            <person name="Bradley R.K."/>
            <person name="Brand A.D."/>
            <person name="Brent M.R."/>
            <person name="Brooks A.N."/>
            <person name="Brown R.H."/>
            <person name="Butlin R.K."/>
            <person name="Caggese C."/>
            <person name="Calvi B.R."/>
            <person name="Bernardo de Carvalho A."/>
            <person name="Caspi A."/>
            <person name="Castrezana S."/>
            <person name="Celniker S.E."/>
            <person name="Chang J.L."/>
            <person name="Chapple C."/>
            <person name="Chatterji S."/>
            <person name="Chinwalla A."/>
            <person name="Civetta A."/>
            <person name="Clifton S.W."/>
            <person name="Comeron J.M."/>
            <person name="Costello J.C."/>
            <person name="Coyne J.A."/>
            <person name="Daub J."/>
            <person name="David R.G."/>
            <person name="Delcher A.L."/>
            <person name="Delehaunty K."/>
            <person name="Do C.B."/>
            <person name="Ebling H."/>
            <person name="Edwards K."/>
            <person name="Eickbush T."/>
            <person name="Evans J.D."/>
            <person name="Filipski A."/>
            <person name="Findeiss S."/>
            <person name="Freyhult E."/>
            <person name="Fulton L."/>
            <person name="Fulton R."/>
            <person name="Garcia A.C."/>
            <person name="Gardiner A."/>
            <person name="Garfield D.A."/>
            <person name="Garvin B.E."/>
            <person name="Gibson G."/>
            <person name="Gilbert D."/>
            <person name="Gnerre S."/>
            <person name="Godfrey J."/>
            <person name="Good R."/>
            <person name="Gotea V."/>
            <person name="Gravely B."/>
            <person name="Greenberg A.J."/>
            <person name="Griffiths-Jones S."/>
            <person name="Gross S."/>
            <person name="Guigo R."/>
            <person name="Gustafson E.A."/>
            <person name="Haerty W."/>
            <person name="Hahn M.W."/>
            <person name="Halligan D.L."/>
            <person name="Halpern A.L."/>
            <person name="Halter G.M."/>
            <person name="Han M.V."/>
            <person name="Heger A."/>
            <person name="Hillier L."/>
            <person name="Hinrichs A.S."/>
            <person name="Holmes I."/>
            <person name="Hoskins R.A."/>
            <person name="Hubisz M.J."/>
            <person name="Hultmark D."/>
            <person name="Huntley M.A."/>
            <person name="Jaffe D.B."/>
            <person name="Jagadeeshan S."/>
            <person name="Jeck W.R."/>
            <person name="Johnson J."/>
            <person name="Jones C.D."/>
            <person name="Jordan W.C."/>
            <person name="Karpen G.H."/>
            <person name="Kataoka E."/>
            <person name="Keightley P.D."/>
            <person name="Kheradpour P."/>
            <person name="Kirkness E.F."/>
            <person name="Koerich L.B."/>
            <person name="Kristiansen K."/>
            <person name="Kudrna D."/>
            <person name="Kulathinal R.J."/>
            <person name="Kumar S."/>
            <person name="Kwok R."/>
            <person name="Lander E."/>
            <person name="Langley C.H."/>
            <person name="Lapoint R."/>
            <person name="Lazzaro B.P."/>
            <person name="Lee S.J."/>
            <person name="Levesque L."/>
            <person name="Li R."/>
            <person name="Lin C.F."/>
            <person name="Lin M.F."/>
            <person name="Lindblad-Toh K."/>
            <person name="Llopart A."/>
            <person name="Long M."/>
            <person name="Low L."/>
            <person name="Lozovsky E."/>
            <person name="Lu J."/>
            <person name="Luo M."/>
            <person name="Machado C.A."/>
            <person name="Makalowski W."/>
            <person name="Marzo M."/>
            <person name="Matsuda M."/>
            <person name="Matzkin L."/>
            <person name="McAllister B."/>
            <person name="McBride C.S."/>
            <person name="McKernan B."/>
            <person name="McKernan K."/>
            <person name="Mendez-Lago M."/>
            <person name="Minx P."/>
            <person name="Mollenhauer M.U."/>
            <person name="Montooth K."/>
            <person name="Mount S.M."/>
            <person name="Mu X."/>
            <person name="Myers E."/>
            <person name="Negre B."/>
            <person name="Newfeld S."/>
            <person name="Nielsen R."/>
            <person name="Noor M.A."/>
            <person name="O'Grady P."/>
            <person name="Pachter L."/>
            <person name="Papaceit M."/>
            <person name="Parisi M.J."/>
            <person name="Parisi M."/>
            <person name="Parts L."/>
            <person name="Pedersen J.S."/>
            <person name="Pesole G."/>
            <person name="Phillippy A.M."/>
            <person name="Ponting C.P."/>
            <person name="Pop M."/>
            <person name="Porcelli D."/>
            <person name="Powell J.R."/>
            <person name="Prohaska S."/>
            <person name="Pruitt K."/>
            <person name="Puig M."/>
            <person name="Quesneville H."/>
            <person name="Ram K.R."/>
            <person name="Rand D."/>
            <person name="Rasmussen M.D."/>
            <person name="Reed L.K."/>
            <person name="Reenan R."/>
            <person name="Reily A."/>
            <person name="Remington K.A."/>
            <person name="Rieger T.T."/>
            <person name="Ritchie M.G."/>
            <person name="Robin C."/>
            <person name="Rogers Y.H."/>
            <person name="Rohde C."/>
            <person name="Rozas J."/>
            <person name="Rubenfield M.J."/>
            <person name="Ruiz A."/>
            <person name="Russo S."/>
            <person name="Salzberg S.L."/>
            <person name="Sanchez-Gracia A."/>
            <person name="Saranga D.J."/>
            <person name="Sato H."/>
            <person name="Schaeffer S.W."/>
            <person name="Schatz M.C."/>
            <person name="Schlenke T."/>
            <person name="Schwartz R."/>
            <person name="Segarra C."/>
            <person name="Singh R.S."/>
            <person name="Sirot L."/>
            <person name="Sirota M."/>
            <person name="Sisneros N.B."/>
            <person name="Smith C.D."/>
            <person name="Smith T.F."/>
            <person name="Spieth J."/>
            <person name="Stage D.E."/>
            <person name="Stark A."/>
            <person name="Stephan W."/>
            <person name="Strausberg R.L."/>
            <person name="Strempel S."/>
            <person name="Sturgill D."/>
            <person name="Sutton G."/>
            <person name="Sutton G.G."/>
            <person name="Tao W."/>
            <person name="Teichmann S."/>
            <person name="Tobari Y.N."/>
            <person name="Tomimura Y."/>
            <person name="Tsolas J.M."/>
            <person name="Valente V.L."/>
            <person name="Venter E."/>
            <person name="Venter J.C."/>
            <person name="Vicario S."/>
            <person name="Vieira F.G."/>
            <person name="Vilella A.J."/>
            <person name="Villasante A."/>
            <person name="Walenz B."/>
            <person name="Wang J."/>
            <person name="Wasserman M."/>
            <person name="Watts T."/>
            <person name="Wilson D."/>
            <person name="Wilson R.K."/>
            <person name="Wing R.A."/>
            <person name="Wolfner M.F."/>
            <person name="Wong A."/>
            <person name="Wong G.K."/>
            <person name="Wu C.I."/>
            <person name="Wu G."/>
            <person name="Yamamoto D."/>
            <person name="Yang H.P."/>
            <person name="Yang S.P."/>
            <person name="Yorke J.A."/>
            <person name="Yoshida K."/>
            <person name="Zdobnov E."/>
            <person name="Zhang P."/>
            <person name="Zhang Y."/>
            <person name="Zimin A.V."/>
            <person name="Baldwin J."/>
            <person name="Abdouelleil A."/>
            <person name="Abdulkadir J."/>
            <person name="Abebe A."/>
            <person name="Abera B."/>
            <person name="Abreu J."/>
            <person name="Acer S.C."/>
            <person name="Aftuck L."/>
            <person name="Alexander A."/>
            <person name="An P."/>
            <person name="Anderson E."/>
            <person name="Anderson S."/>
            <person name="Arachi H."/>
            <person name="Azer M."/>
            <person name="Bachantsang P."/>
            <person name="Barry A."/>
            <person name="Bayul T."/>
            <person name="Berlin A."/>
            <person name="Bessette D."/>
            <person name="Bloom T."/>
            <person name="Blye J."/>
            <person name="Boguslavskiy L."/>
            <person name="Bonnet C."/>
            <person name="Boukhgalter B."/>
            <person name="Bourzgui I."/>
            <person name="Brown A."/>
            <person name="Cahill P."/>
            <person name="Channer S."/>
            <person name="Cheshatsang Y."/>
            <person name="Chuda L."/>
            <person name="Citroen M."/>
            <person name="Collymore A."/>
            <person name="Cooke P."/>
            <person name="Costello M."/>
            <person name="D'Aco K."/>
            <person name="Daza R."/>
            <person name="De Haan G."/>
            <person name="DeGray S."/>
            <person name="DeMaso C."/>
            <person name="Dhargay N."/>
            <person name="Dooley K."/>
            <person name="Dooley E."/>
            <person name="Doricent M."/>
            <person name="Dorje P."/>
            <person name="Dorjee K."/>
            <person name="Dupes A."/>
            <person name="Elong R."/>
            <person name="Falk J."/>
            <person name="Farina A."/>
            <person name="Faro S."/>
            <person name="Ferguson D."/>
            <person name="Fisher S."/>
            <person name="Foley C.D."/>
            <person name="Franke A."/>
            <person name="Friedrich D."/>
            <person name="Gadbois L."/>
            <person name="Gearin G."/>
            <person name="Gearin C.R."/>
            <person name="Giannoukos G."/>
            <person name="Goode T."/>
            <person name="Graham J."/>
            <person name="Grandbois E."/>
            <person name="Grewal S."/>
            <person name="Gyaltsen K."/>
            <person name="Hafez N."/>
            <person name="Hagos B."/>
            <person name="Hall J."/>
            <person name="Henson C."/>
            <person name="Hollinger A."/>
            <person name="Honan T."/>
            <person name="Huard M.D."/>
            <person name="Hughes L."/>
            <person name="Hurhula B."/>
            <person name="Husby M.E."/>
            <person name="Kamat A."/>
            <person name="Kanga B."/>
            <person name="Kashin S."/>
            <person name="Khazanovich D."/>
            <person name="Kisner P."/>
            <person name="Lance K."/>
            <person name="Lara M."/>
            <person name="Lee W."/>
            <person name="Lennon N."/>
            <person name="Letendre F."/>
            <person name="LeVine R."/>
            <person name="Lipovsky A."/>
            <person name="Liu X."/>
            <person name="Liu J."/>
            <person name="Liu S."/>
            <person name="Lokyitsang T."/>
            <person name="Lokyitsang Y."/>
            <person name="Lubonja R."/>
            <person name="Lui A."/>
            <person name="MacDonald P."/>
            <person name="Magnisalis V."/>
            <person name="Maru K."/>
            <person name="Matthews C."/>
            <person name="McCusker W."/>
            <person name="McDonough S."/>
            <person name="Mehta T."/>
            <person name="Meldrim J."/>
            <person name="Meneus L."/>
            <person name="Mihai O."/>
            <person name="Mihalev A."/>
            <person name="Mihova T."/>
            <person name="Mittelman R."/>
            <person name="Mlenga V."/>
            <person name="Montmayeur A."/>
            <person name="Mulrain L."/>
            <person name="Navidi A."/>
            <person name="Naylor J."/>
            <person name="Negash T."/>
            <person name="Nguyen T."/>
            <person name="Nguyen N."/>
            <person name="Nicol R."/>
            <person name="Norbu C."/>
            <person name="Norbu N."/>
            <person name="Novod N."/>
            <person name="O'Neill B."/>
            <person name="Osman S."/>
            <person name="Markiewicz E."/>
            <person name="Oyono O.L."/>
            <person name="Patti C."/>
            <person name="Phunkhang P."/>
            <person name="Pierre F."/>
            <person name="Priest M."/>
            <person name="Raghuraman S."/>
            <person name="Rege F."/>
            <person name="Reyes R."/>
            <person name="Rise C."/>
            <person name="Rogov P."/>
            <person name="Ross K."/>
            <person name="Ryan E."/>
            <person name="Settipalli S."/>
            <person name="Shea T."/>
            <person name="Sherpa N."/>
            <person name="Shi L."/>
            <person name="Shih D."/>
            <person name="Sparrow T."/>
            <person name="Spaulding J."/>
            <person name="Stalker J."/>
            <person name="Stange-Thomann N."/>
            <person name="Stavropoulos S."/>
            <person name="Stone C."/>
            <person name="Strader C."/>
            <person name="Tesfaye S."/>
            <person name="Thomson T."/>
            <person name="Thoulutsang Y."/>
            <person name="Thoulutsang D."/>
            <person name="Topham K."/>
            <person name="Topping I."/>
            <person name="Tsamla T."/>
            <person name="Vassiliev H."/>
            <person name="Vo A."/>
            <person name="Wangchuk T."/>
            <person name="Wangdi T."/>
            <person name="Weiand M."/>
            <person name="Wilkinson J."/>
            <person name="Wilson A."/>
            <person name="Yadav S."/>
            <person name="Young G."/>
            <person name="Yu Q."/>
            <person name="Zembek L."/>
            <person name="Zhong D."/>
            <person name="Zimmer A."/>
            <person name="Zwirko Z."/>
            <person name="Jaffe D.B."/>
            <person name="Alvarez P."/>
            <person name="Brockman W."/>
            <person name="Butler J."/>
            <person name="Chin C."/>
            <person name="Gnerre S."/>
            <person name="Grabherr M."/>
            <person name="Kleber M."/>
            <person name="Mauceli E."/>
            <person name="MacCallum I."/>
        </authorList>
    </citation>
    <scope>NUCLEOTIDE SEQUENCE [LARGE SCALE GENOMIC DNA]</scope>
    <source>
        <strain evidence="11">Tucson 14030-0811.24</strain>
    </source>
</reference>
<dbReference type="eggNOG" id="ENOG502TCUA">
    <property type="taxonomic scope" value="Eukaryota"/>
</dbReference>
<accession>B4MV67</accession>
<organism evidence="10 11">
    <name type="scientific">Drosophila willistoni</name>
    <name type="common">Fruit fly</name>
    <dbReference type="NCBI Taxonomy" id="7260"/>
    <lineage>
        <taxon>Eukaryota</taxon>
        <taxon>Metazoa</taxon>
        <taxon>Ecdysozoa</taxon>
        <taxon>Arthropoda</taxon>
        <taxon>Hexapoda</taxon>
        <taxon>Insecta</taxon>
        <taxon>Pterygota</taxon>
        <taxon>Neoptera</taxon>
        <taxon>Endopterygota</taxon>
        <taxon>Diptera</taxon>
        <taxon>Brachycera</taxon>
        <taxon>Muscomorpha</taxon>
        <taxon>Ephydroidea</taxon>
        <taxon>Drosophilidae</taxon>
        <taxon>Drosophila</taxon>
        <taxon>Sophophora</taxon>
    </lineage>
</organism>
<keyword evidence="6" id="KW-0472">Membrane</keyword>
<evidence type="ECO:0000256" key="8">
    <source>
        <dbReference type="ARBA" id="ARBA00023288"/>
    </source>
</evidence>
<dbReference type="EMBL" id="CH963857">
    <property type="protein sequence ID" value="EDW76412.2"/>
    <property type="molecule type" value="Genomic_DNA"/>
</dbReference>
<evidence type="ECO:0000256" key="2">
    <source>
        <dbReference type="ARBA" id="ARBA00022622"/>
    </source>
</evidence>
<dbReference type="InterPro" id="IPR031424">
    <property type="entry name" value="QVR-like"/>
</dbReference>
<dbReference type="PANTHER" id="PTHR33562">
    <property type="entry name" value="ATILLA, ISOFORM B-RELATED-RELATED"/>
    <property type="match status" value="1"/>
</dbReference>
<dbReference type="Proteomes" id="UP000007798">
    <property type="component" value="Unassembled WGS sequence"/>
</dbReference>
<feature type="chain" id="PRO_5006458064" evidence="9">
    <location>
        <begin position="22"/>
        <end position="151"/>
    </location>
</feature>
<keyword evidence="7" id="KW-0325">Glycoprotein</keyword>
<keyword evidence="5" id="KW-1133">Transmembrane helix</keyword>
<dbReference type="STRING" id="7260.B4MV67"/>
<dbReference type="Pfam" id="PF17064">
    <property type="entry name" value="QVR"/>
    <property type="match status" value="1"/>
</dbReference>
<dbReference type="HOGENOM" id="CLU_119218_0_0_1"/>
<protein>
    <submittedName>
        <fullName evidence="10">Uncharacterized protein</fullName>
    </submittedName>
</protein>
<evidence type="ECO:0000256" key="1">
    <source>
        <dbReference type="ARBA" id="ARBA00004589"/>
    </source>
</evidence>
<keyword evidence="4 9" id="KW-0732">Signal</keyword>
<dbReference type="GO" id="GO:0030431">
    <property type="term" value="P:sleep"/>
    <property type="evidence" value="ECO:0007669"/>
    <property type="project" value="InterPro"/>
</dbReference>
<dbReference type="GO" id="GO:0032222">
    <property type="term" value="P:regulation of synaptic transmission, cholinergic"/>
    <property type="evidence" value="ECO:0007669"/>
    <property type="project" value="InterPro"/>
</dbReference>
<evidence type="ECO:0000256" key="3">
    <source>
        <dbReference type="ARBA" id="ARBA00022692"/>
    </source>
</evidence>